<keyword evidence="2" id="KW-1185">Reference proteome</keyword>
<reference evidence="1" key="1">
    <citation type="submission" date="2021-01" db="EMBL/GenBank/DDBJ databases">
        <title>Whole genome shotgun sequence of Virgisporangium aurantiacum NBRC 16421.</title>
        <authorList>
            <person name="Komaki H."/>
            <person name="Tamura T."/>
        </authorList>
    </citation>
    <scope>NUCLEOTIDE SEQUENCE</scope>
    <source>
        <strain evidence="1">NBRC 16421</strain>
    </source>
</reference>
<organism evidence="1 2">
    <name type="scientific">Virgisporangium aurantiacum</name>
    <dbReference type="NCBI Taxonomy" id="175570"/>
    <lineage>
        <taxon>Bacteria</taxon>
        <taxon>Bacillati</taxon>
        <taxon>Actinomycetota</taxon>
        <taxon>Actinomycetes</taxon>
        <taxon>Micromonosporales</taxon>
        <taxon>Micromonosporaceae</taxon>
        <taxon>Virgisporangium</taxon>
    </lineage>
</organism>
<accession>A0A8J3YZY8</accession>
<comment type="caution">
    <text evidence="1">The sequence shown here is derived from an EMBL/GenBank/DDBJ whole genome shotgun (WGS) entry which is preliminary data.</text>
</comment>
<dbReference type="AlphaFoldDB" id="A0A8J3YZY8"/>
<proteinExistence type="predicted"/>
<gene>
    <name evidence="1" type="ORF">Vau01_001440</name>
</gene>
<dbReference type="Proteomes" id="UP000612585">
    <property type="component" value="Unassembled WGS sequence"/>
</dbReference>
<evidence type="ECO:0000313" key="1">
    <source>
        <dbReference type="EMBL" id="GIJ52628.1"/>
    </source>
</evidence>
<sequence>MSGPGVTVVVVTIHPFLQHPRNAGVADVLIAPSDHRAGSEYCAYLLGRYPHVTLVLVPDQTGGVLIGTRSGERALLRLPEALRSADATRVLAVALFEVIRDRGIGVDPAEARP</sequence>
<protein>
    <submittedName>
        <fullName evidence="1">Uncharacterized protein</fullName>
    </submittedName>
</protein>
<dbReference type="RefSeq" id="WP_203985818.1">
    <property type="nucleotide sequence ID" value="NZ_BOPG01000003.1"/>
</dbReference>
<dbReference type="EMBL" id="BOPG01000003">
    <property type="protein sequence ID" value="GIJ52628.1"/>
    <property type="molecule type" value="Genomic_DNA"/>
</dbReference>
<evidence type="ECO:0000313" key="2">
    <source>
        <dbReference type="Proteomes" id="UP000612585"/>
    </source>
</evidence>
<name>A0A8J3YZY8_9ACTN</name>